<dbReference type="Gene3D" id="3.40.50.720">
    <property type="entry name" value="NAD(P)-binding Rossmann-like Domain"/>
    <property type="match status" value="1"/>
</dbReference>
<dbReference type="EMBL" id="RBZW01000006">
    <property type="protein sequence ID" value="THE66504.1"/>
    <property type="molecule type" value="Genomic_DNA"/>
</dbReference>
<protein>
    <submittedName>
        <fullName evidence="2">NAD-dependent epimerase/dehydratase family protein</fullName>
    </submittedName>
</protein>
<dbReference type="Pfam" id="PF07993">
    <property type="entry name" value="NAD_binding_4"/>
    <property type="match status" value="1"/>
</dbReference>
<accession>A0A4S3TQ34</accession>
<gene>
    <name evidence="2" type="ORF">D8Y22_02015</name>
</gene>
<evidence type="ECO:0000313" key="3">
    <source>
        <dbReference type="Proteomes" id="UP000318864"/>
    </source>
</evidence>
<dbReference type="InterPro" id="IPR026055">
    <property type="entry name" value="FAR"/>
</dbReference>
<dbReference type="InterPro" id="IPR036291">
    <property type="entry name" value="NAD(P)-bd_dom_sf"/>
</dbReference>
<organism evidence="2 3">
    <name type="scientific">Salinadaptatus halalkaliphilus</name>
    <dbReference type="NCBI Taxonomy" id="2419781"/>
    <lineage>
        <taxon>Archaea</taxon>
        <taxon>Methanobacteriati</taxon>
        <taxon>Methanobacteriota</taxon>
        <taxon>Stenosarchaea group</taxon>
        <taxon>Halobacteria</taxon>
        <taxon>Halobacteriales</taxon>
        <taxon>Natrialbaceae</taxon>
        <taxon>Salinadaptatus</taxon>
    </lineage>
</organism>
<feature type="domain" description="Thioester reductase (TE)" evidence="1">
    <location>
        <begin position="12"/>
        <end position="246"/>
    </location>
</feature>
<evidence type="ECO:0000259" key="1">
    <source>
        <dbReference type="Pfam" id="PF07993"/>
    </source>
</evidence>
<proteinExistence type="predicted"/>
<reference evidence="2 3" key="1">
    <citation type="submission" date="2018-10" db="EMBL/GenBank/DDBJ databases">
        <title>Natronolimnobius sp. XQ-INN 246 isolated from Inner Mongolia Autonomous Region of China.</title>
        <authorList>
            <person name="Xue Q."/>
        </authorList>
    </citation>
    <scope>NUCLEOTIDE SEQUENCE [LARGE SCALE GENOMIC DNA]</scope>
    <source>
        <strain evidence="2 3">XQ-INN 246</strain>
    </source>
</reference>
<dbReference type="Proteomes" id="UP000318864">
    <property type="component" value="Unassembled WGS sequence"/>
</dbReference>
<name>A0A4S3TQ34_9EURY</name>
<dbReference type="SUPFAM" id="SSF51735">
    <property type="entry name" value="NAD(P)-binding Rossmann-fold domains"/>
    <property type="match status" value="1"/>
</dbReference>
<dbReference type="CDD" id="cd05263">
    <property type="entry name" value="MupV_like_SDR_e"/>
    <property type="match status" value="1"/>
</dbReference>
<dbReference type="AlphaFoldDB" id="A0A4S3TQ34"/>
<comment type="caution">
    <text evidence="2">The sequence shown here is derived from an EMBL/GenBank/DDBJ whole genome shotgun (WGS) entry which is preliminary data.</text>
</comment>
<dbReference type="OrthoDB" id="326123at2157"/>
<dbReference type="RefSeq" id="WP_141462990.1">
    <property type="nucleotide sequence ID" value="NZ_RBZW01000006.1"/>
</dbReference>
<keyword evidence="3" id="KW-1185">Reference proteome</keyword>
<evidence type="ECO:0000313" key="2">
    <source>
        <dbReference type="EMBL" id="THE66504.1"/>
    </source>
</evidence>
<sequence length="365" mass="39966">MVAVSDPQVFFTGFPGFLGSALLERVLARGDGPVACLVQPKYLETARERAREIADGLDGVDREDAISLHEGDITEPDLGLEDSADLEGVSEVYHLAAVYDLGVDRDLAEAVNVGGTEHVLDFAEDVDLEQFHYVSTCYVSGRYDGVFTEDHLQEGQSFNNHYEETKYRAEVAVQDRMDVGLPATIYRPAITVGDSWTGETDKYDGPYYLLESIRTQPSWLSVTFSLPGSSDAELNVVPRDYVVDAIAYLSDRESSVGEVYQLCDPTPLSVPDFVDALAAAAGHRVVSVPTPKLLARRVLEQLEDSGTSVEPETLEYLDHPTRYACPATKRALAGSGLEVPPFESYVDRLVAFVEENPDVGDEAMV</sequence>
<dbReference type="PANTHER" id="PTHR11011">
    <property type="entry name" value="MALE STERILITY PROTEIN 2-RELATED"/>
    <property type="match status" value="1"/>
</dbReference>
<dbReference type="InterPro" id="IPR013120">
    <property type="entry name" value="FAR_NAD-bd"/>
</dbReference>
<dbReference type="GO" id="GO:0080019">
    <property type="term" value="F:alcohol-forming very long-chain fatty acyl-CoA reductase activity"/>
    <property type="evidence" value="ECO:0007669"/>
    <property type="project" value="InterPro"/>
</dbReference>